<feature type="signal peptide" evidence="1">
    <location>
        <begin position="1"/>
        <end position="24"/>
    </location>
</feature>
<organism evidence="2 3">
    <name type="scientific">Burkholderia vietnamiensis (strain G4 / LMG 22486)</name>
    <name type="common">Burkholderia cepacia (strain R1808)</name>
    <dbReference type="NCBI Taxonomy" id="269482"/>
    <lineage>
        <taxon>Bacteria</taxon>
        <taxon>Pseudomonadati</taxon>
        <taxon>Pseudomonadota</taxon>
        <taxon>Betaproteobacteria</taxon>
        <taxon>Burkholderiales</taxon>
        <taxon>Burkholderiaceae</taxon>
        <taxon>Burkholderia</taxon>
        <taxon>Burkholderia cepacia complex</taxon>
    </lineage>
</organism>
<dbReference type="EMBL" id="CP000617">
    <property type="protein sequence ID" value="ABO59513.1"/>
    <property type="molecule type" value="Genomic_DNA"/>
</dbReference>
<dbReference type="KEGG" id="bvi:Bcep1808_6621"/>
<geneLocation type="plasmid" evidence="2 3">
    <name>pBVIE01</name>
</geneLocation>
<proteinExistence type="predicted"/>
<gene>
    <name evidence="2" type="ordered locus">Bcep1808_6621</name>
</gene>
<keyword evidence="1" id="KW-0732">Signal</keyword>
<dbReference type="InterPro" id="IPR014114">
    <property type="entry name" value="TraW"/>
</dbReference>
<accession>A4JTB0</accession>
<evidence type="ECO:0000256" key="1">
    <source>
        <dbReference type="SAM" id="SignalP"/>
    </source>
</evidence>
<feature type="chain" id="PRO_5002671196" evidence="1">
    <location>
        <begin position="25"/>
        <end position="209"/>
    </location>
</feature>
<dbReference type="AlphaFoldDB" id="A4JTB0"/>
<reference evidence="2 3" key="1">
    <citation type="submission" date="2007-03" db="EMBL/GenBank/DDBJ databases">
        <title>Complete sequence of plasmid pBVIE01 of Burkholderia vietnamiensis G4.</title>
        <authorList>
            <consortium name="US DOE Joint Genome Institute"/>
            <person name="Copeland A."/>
            <person name="Lucas S."/>
            <person name="Lapidus A."/>
            <person name="Barry K."/>
            <person name="Detter J.C."/>
            <person name="Glavina del Rio T."/>
            <person name="Hammon N."/>
            <person name="Israni S."/>
            <person name="Dalin E."/>
            <person name="Tice H."/>
            <person name="Pitluck S."/>
            <person name="Chain P."/>
            <person name="Malfatti S."/>
            <person name="Shin M."/>
            <person name="Vergez L."/>
            <person name="Schmutz J."/>
            <person name="Larimer F."/>
            <person name="Land M."/>
            <person name="Hauser L."/>
            <person name="Kyrpides N."/>
            <person name="Tiedje J."/>
            <person name="Richardson P."/>
        </authorList>
    </citation>
    <scope>NUCLEOTIDE SEQUENCE [LARGE SCALE GENOMIC DNA]</scope>
    <source>
        <strain evidence="3">G4 / LMG 22486</strain>
        <plasmid evidence="2 3">pBVIE01</plasmid>
    </source>
</reference>
<evidence type="ECO:0000313" key="2">
    <source>
        <dbReference type="EMBL" id="ABO59513.1"/>
    </source>
</evidence>
<dbReference type="Proteomes" id="UP000002287">
    <property type="component" value="Plasmid pBVIE01"/>
</dbReference>
<evidence type="ECO:0000313" key="3">
    <source>
        <dbReference type="Proteomes" id="UP000002287"/>
    </source>
</evidence>
<keyword evidence="2" id="KW-0614">Plasmid</keyword>
<protein>
    <submittedName>
        <fullName evidence="2">Sex pilus assembly and synthesis protein</fullName>
    </submittedName>
</protein>
<dbReference type="NCBIfam" id="TIGR02743">
    <property type="entry name" value="TraW"/>
    <property type="match status" value="1"/>
</dbReference>
<dbReference type="HOGENOM" id="CLU_087622_1_0_4"/>
<name>A4JTB0_BURVG</name>
<sequence length="209" mass="23673">MKLKRIIPCVVGLSLSLFASLSPAEDLGNYGNTWSIQEQDAIDMIKGRLTQMEKKGQLKKFWEDYRQKQLSNLENPKPLPGITTATGPRVWTFDPTYTYPDNVKDHLGNILVPAGTKINPLDYTALSKSIVFIDGRDERQVAYAKKRIDANPRDKVVLVAGSFLKLDRAWHRPVYFDQQGILVHHFGIKRVPAVLSQKGKLLQIEEFAP</sequence>